<evidence type="ECO:0000313" key="2">
    <source>
        <dbReference type="Proteomes" id="UP001293593"/>
    </source>
</evidence>
<dbReference type="AlphaFoldDB" id="A0AAE1JCX5"/>
<gene>
    <name evidence="1" type="ORF">QN277_027183</name>
</gene>
<reference evidence="1" key="1">
    <citation type="submission" date="2023-10" db="EMBL/GenBank/DDBJ databases">
        <title>Chromosome-level genome of the transformable northern wattle, Acacia crassicarpa.</title>
        <authorList>
            <person name="Massaro I."/>
            <person name="Sinha N.R."/>
            <person name="Poethig S."/>
            <person name="Leichty A.R."/>
        </authorList>
    </citation>
    <scope>NUCLEOTIDE SEQUENCE</scope>
    <source>
        <strain evidence="1">Acra3RX</strain>
        <tissue evidence="1">Leaf</tissue>
    </source>
</reference>
<comment type="caution">
    <text evidence="1">The sequence shown here is derived from an EMBL/GenBank/DDBJ whole genome shotgun (WGS) entry which is preliminary data.</text>
</comment>
<keyword evidence="2" id="KW-1185">Reference proteome</keyword>
<evidence type="ECO:0000313" key="1">
    <source>
        <dbReference type="EMBL" id="KAK4266233.1"/>
    </source>
</evidence>
<dbReference type="EMBL" id="JAWXYG010000008">
    <property type="protein sequence ID" value="KAK4266233.1"/>
    <property type="molecule type" value="Genomic_DNA"/>
</dbReference>
<name>A0AAE1JCX5_9FABA</name>
<sequence>MPYRSSIDLRTSPKVGLEALKLFIGVRDRALVLGTDGSRLYQRLAIENFLRHTSVYTLRAYPRVRFVISRIFNSLVRPTSCKS</sequence>
<protein>
    <submittedName>
        <fullName evidence="1">Uncharacterized protein</fullName>
    </submittedName>
</protein>
<dbReference type="Proteomes" id="UP001293593">
    <property type="component" value="Unassembled WGS sequence"/>
</dbReference>
<accession>A0AAE1JCX5</accession>
<proteinExistence type="predicted"/>
<organism evidence="1 2">
    <name type="scientific">Acacia crassicarpa</name>
    <name type="common">northern wattle</name>
    <dbReference type="NCBI Taxonomy" id="499986"/>
    <lineage>
        <taxon>Eukaryota</taxon>
        <taxon>Viridiplantae</taxon>
        <taxon>Streptophyta</taxon>
        <taxon>Embryophyta</taxon>
        <taxon>Tracheophyta</taxon>
        <taxon>Spermatophyta</taxon>
        <taxon>Magnoliopsida</taxon>
        <taxon>eudicotyledons</taxon>
        <taxon>Gunneridae</taxon>
        <taxon>Pentapetalae</taxon>
        <taxon>rosids</taxon>
        <taxon>fabids</taxon>
        <taxon>Fabales</taxon>
        <taxon>Fabaceae</taxon>
        <taxon>Caesalpinioideae</taxon>
        <taxon>mimosoid clade</taxon>
        <taxon>Acacieae</taxon>
        <taxon>Acacia</taxon>
    </lineage>
</organism>